<dbReference type="UniPathway" id="UPA00241">
    <property type="reaction ID" value="UER00356"/>
</dbReference>
<dbReference type="RefSeq" id="WP_036682122.1">
    <property type="nucleotide sequence ID" value="NZ_JNVM01000010.1"/>
</dbReference>
<evidence type="ECO:0000256" key="4">
    <source>
        <dbReference type="ARBA" id="ARBA00022741"/>
    </source>
</evidence>
<dbReference type="GO" id="GO:0005737">
    <property type="term" value="C:cytoplasm"/>
    <property type="evidence" value="ECO:0007669"/>
    <property type="project" value="UniProtKB-SubCell"/>
</dbReference>
<keyword evidence="5 8" id="KW-0418">Kinase</keyword>
<dbReference type="Gene3D" id="3.40.50.300">
    <property type="entry name" value="P-loop containing nucleotide triphosphate hydrolases"/>
    <property type="match status" value="1"/>
</dbReference>
<keyword evidence="3 8" id="KW-0808">Transferase</keyword>
<evidence type="ECO:0000256" key="9">
    <source>
        <dbReference type="NCBIfam" id="TIGR00152"/>
    </source>
</evidence>
<keyword evidence="7 8" id="KW-0173">Coenzyme A biosynthesis</keyword>
<accession>A0A081P4P3</accession>
<gene>
    <name evidence="8" type="primary">coaE</name>
    <name evidence="10" type="ORF">ET33_02825</name>
</gene>
<keyword evidence="4 8" id="KW-0547">Nucleotide-binding</keyword>
<dbReference type="GO" id="GO:0015937">
    <property type="term" value="P:coenzyme A biosynthetic process"/>
    <property type="evidence" value="ECO:0007669"/>
    <property type="project" value="UniProtKB-UniRule"/>
</dbReference>
<evidence type="ECO:0000256" key="5">
    <source>
        <dbReference type="ARBA" id="ARBA00022777"/>
    </source>
</evidence>
<evidence type="ECO:0000256" key="6">
    <source>
        <dbReference type="ARBA" id="ARBA00022840"/>
    </source>
</evidence>
<organism evidence="10 11">
    <name type="scientific">Paenibacillus tyrfis</name>
    <dbReference type="NCBI Taxonomy" id="1501230"/>
    <lineage>
        <taxon>Bacteria</taxon>
        <taxon>Bacillati</taxon>
        <taxon>Bacillota</taxon>
        <taxon>Bacilli</taxon>
        <taxon>Bacillales</taxon>
        <taxon>Paenibacillaceae</taxon>
        <taxon>Paenibacillus</taxon>
    </lineage>
</organism>
<evidence type="ECO:0000256" key="8">
    <source>
        <dbReference type="HAMAP-Rule" id="MF_00376"/>
    </source>
</evidence>
<dbReference type="HAMAP" id="MF_00376">
    <property type="entry name" value="Dephospho_CoA_kinase"/>
    <property type="match status" value="1"/>
</dbReference>
<dbReference type="FunFam" id="3.40.50.300:FF:000991">
    <property type="entry name" value="Dephospho-CoA kinase"/>
    <property type="match status" value="1"/>
</dbReference>
<evidence type="ECO:0000256" key="1">
    <source>
        <dbReference type="ARBA" id="ARBA00009018"/>
    </source>
</evidence>
<keyword evidence="11" id="KW-1185">Reference proteome</keyword>
<comment type="similarity">
    <text evidence="1 8">Belongs to the CoaE family.</text>
</comment>
<dbReference type="Proteomes" id="UP000028123">
    <property type="component" value="Unassembled WGS sequence"/>
</dbReference>
<dbReference type="NCBIfam" id="TIGR00152">
    <property type="entry name" value="dephospho-CoA kinase"/>
    <property type="match status" value="1"/>
</dbReference>
<evidence type="ECO:0000256" key="7">
    <source>
        <dbReference type="ARBA" id="ARBA00022993"/>
    </source>
</evidence>
<feature type="binding site" evidence="8">
    <location>
        <begin position="10"/>
        <end position="15"/>
    </location>
    <ligand>
        <name>ATP</name>
        <dbReference type="ChEBI" id="CHEBI:30616"/>
    </ligand>
</feature>
<comment type="caution">
    <text evidence="10">The sequence shown here is derived from an EMBL/GenBank/DDBJ whole genome shotgun (WGS) entry which is preliminary data.</text>
</comment>
<dbReference type="PANTHER" id="PTHR10695:SF46">
    <property type="entry name" value="BIFUNCTIONAL COENZYME A SYNTHASE-RELATED"/>
    <property type="match status" value="1"/>
</dbReference>
<dbReference type="EMBL" id="JNVM01000010">
    <property type="protein sequence ID" value="KEQ25666.1"/>
    <property type="molecule type" value="Genomic_DNA"/>
</dbReference>
<keyword evidence="2 8" id="KW-0963">Cytoplasm</keyword>
<reference evidence="10 11" key="1">
    <citation type="submission" date="2014-06" db="EMBL/GenBank/DDBJ databases">
        <title>Draft genome sequence of Paenibacillus sp. MSt1.</title>
        <authorList>
            <person name="Aw Y.K."/>
            <person name="Ong K.S."/>
            <person name="Gan H.M."/>
            <person name="Lee S.M."/>
        </authorList>
    </citation>
    <scope>NUCLEOTIDE SEQUENCE [LARGE SCALE GENOMIC DNA]</scope>
    <source>
        <strain evidence="10 11">MSt1</strain>
    </source>
</reference>
<dbReference type="AlphaFoldDB" id="A0A081P4P3"/>
<evidence type="ECO:0000256" key="2">
    <source>
        <dbReference type="ARBA" id="ARBA00022490"/>
    </source>
</evidence>
<proteinExistence type="inferred from homology"/>
<dbReference type="PROSITE" id="PS51219">
    <property type="entry name" value="DPCK"/>
    <property type="match status" value="1"/>
</dbReference>
<comment type="catalytic activity">
    <reaction evidence="8">
        <text>3'-dephospho-CoA + ATP = ADP + CoA + H(+)</text>
        <dbReference type="Rhea" id="RHEA:18245"/>
        <dbReference type="ChEBI" id="CHEBI:15378"/>
        <dbReference type="ChEBI" id="CHEBI:30616"/>
        <dbReference type="ChEBI" id="CHEBI:57287"/>
        <dbReference type="ChEBI" id="CHEBI:57328"/>
        <dbReference type="ChEBI" id="CHEBI:456216"/>
        <dbReference type="EC" id="2.7.1.24"/>
    </reaction>
</comment>
<dbReference type="CDD" id="cd02022">
    <property type="entry name" value="DPCK"/>
    <property type="match status" value="1"/>
</dbReference>
<dbReference type="InterPro" id="IPR001977">
    <property type="entry name" value="Depp_CoAkinase"/>
</dbReference>
<protein>
    <recommendedName>
        <fullName evidence="8 9">Dephospho-CoA kinase</fullName>
        <ecNumber evidence="8 9">2.7.1.24</ecNumber>
    </recommendedName>
    <alternativeName>
        <fullName evidence="8">Dephosphocoenzyme A kinase</fullName>
    </alternativeName>
</protein>
<dbReference type="SUPFAM" id="SSF52540">
    <property type="entry name" value="P-loop containing nucleoside triphosphate hydrolases"/>
    <property type="match status" value="1"/>
</dbReference>
<dbReference type="GO" id="GO:0005524">
    <property type="term" value="F:ATP binding"/>
    <property type="evidence" value="ECO:0007669"/>
    <property type="project" value="UniProtKB-UniRule"/>
</dbReference>
<dbReference type="OrthoDB" id="9812943at2"/>
<dbReference type="PANTHER" id="PTHR10695">
    <property type="entry name" value="DEPHOSPHO-COA KINASE-RELATED"/>
    <property type="match status" value="1"/>
</dbReference>
<dbReference type="EC" id="2.7.1.24" evidence="8 9"/>
<evidence type="ECO:0000313" key="11">
    <source>
        <dbReference type="Proteomes" id="UP000028123"/>
    </source>
</evidence>
<evidence type="ECO:0000313" key="10">
    <source>
        <dbReference type="EMBL" id="KEQ25666.1"/>
    </source>
</evidence>
<name>A0A081P4P3_9BACL</name>
<comment type="subcellular location">
    <subcellularLocation>
        <location evidence="8">Cytoplasm</location>
    </subcellularLocation>
</comment>
<dbReference type="Pfam" id="PF01121">
    <property type="entry name" value="CoaE"/>
    <property type="match status" value="1"/>
</dbReference>
<sequence>MNIGLTGGIACGKSTVAEMLVRRGALLIDADRIAREVVEPGTPVLAEVIRRFGDDLLLPDGSLHRKKLGERVFGNREALRDLENLLHPPIRALIRERMQAYAAEQPDKLVVVDVPLLYESGQQAMYEQVMVVYVPREVQLQRLMARDGITSEQAEKRLLSQMPIEEKKGLADWVIDNSGTLEATEKQVEAFWNERGLS</sequence>
<dbReference type="eggNOG" id="COG0237">
    <property type="taxonomic scope" value="Bacteria"/>
</dbReference>
<dbReference type="GO" id="GO:0004140">
    <property type="term" value="F:dephospho-CoA kinase activity"/>
    <property type="evidence" value="ECO:0007669"/>
    <property type="project" value="UniProtKB-UniRule"/>
</dbReference>
<comment type="pathway">
    <text evidence="8">Cofactor biosynthesis; coenzyme A biosynthesis; CoA from (R)-pantothenate: step 5/5.</text>
</comment>
<keyword evidence="6 8" id="KW-0067">ATP-binding</keyword>
<dbReference type="InterPro" id="IPR027417">
    <property type="entry name" value="P-loop_NTPase"/>
</dbReference>
<comment type="function">
    <text evidence="8">Catalyzes the phosphorylation of the 3'-hydroxyl group of dephosphocoenzyme A to form coenzyme A.</text>
</comment>
<evidence type="ECO:0000256" key="3">
    <source>
        <dbReference type="ARBA" id="ARBA00022679"/>
    </source>
</evidence>